<reference evidence="2" key="1">
    <citation type="journal article" date="2022" name="Front. Genet.">
        <title>Chromosome-Scale Assembly of the Dendrobium nobile Genome Provides Insights Into the Molecular Mechanism of the Biosynthesis of the Medicinal Active Ingredient of Dendrobium.</title>
        <authorList>
            <person name="Xu Q."/>
            <person name="Niu S.-C."/>
            <person name="Li K.-L."/>
            <person name="Zheng P.-J."/>
            <person name="Zhang X.-J."/>
            <person name="Jia Y."/>
            <person name="Liu Y."/>
            <person name="Niu Y.-X."/>
            <person name="Yu L.-H."/>
            <person name="Chen D.-F."/>
            <person name="Zhang G.-Q."/>
        </authorList>
    </citation>
    <scope>NUCLEOTIDE SEQUENCE</scope>
    <source>
        <tissue evidence="2">Leaf</tissue>
    </source>
</reference>
<protein>
    <submittedName>
        <fullName evidence="2">Uncharacterized protein</fullName>
    </submittedName>
</protein>
<dbReference type="EMBL" id="JAGYWB010000009">
    <property type="protein sequence ID" value="KAI0511437.1"/>
    <property type="molecule type" value="Genomic_DNA"/>
</dbReference>
<feature type="compositionally biased region" description="Basic and acidic residues" evidence="1">
    <location>
        <begin position="22"/>
        <end position="32"/>
    </location>
</feature>
<dbReference type="Proteomes" id="UP000829196">
    <property type="component" value="Unassembled WGS sequence"/>
</dbReference>
<dbReference type="AlphaFoldDB" id="A0A8T3BGT9"/>
<evidence type="ECO:0000256" key="1">
    <source>
        <dbReference type="SAM" id="MobiDB-lite"/>
    </source>
</evidence>
<evidence type="ECO:0000313" key="2">
    <source>
        <dbReference type="EMBL" id="KAI0511437.1"/>
    </source>
</evidence>
<feature type="compositionally biased region" description="Basic residues" evidence="1">
    <location>
        <begin position="41"/>
        <end position="51"/>
    </location>
</feature>
<feature type="region of interest" description="Disordered" evidence="1">
    <location>
        <begin position="1"/>
        <end position="80"/>
    </location>
</feature>
<keyword evidence="3" id="KW-1185">Reference proteome</keyword>
<accession>A0A8T3BGT9</accession>
<evidence type="ECO:0000313" key="3">
    <source>
        <dbReference type="Proteomes" id="UP000829196"/>
    </source>
</evidence>
<gene>
    <name evidence="2" type="ORF">KFK09_012067</name>
</gene>
<dbReference type="SMR" id="A0A8T3BGT9"/>
<comment type="caution">
    <text evidence="2">The sequence shown here is derived from an EMBL/GenBank/DDBJ whole genome shotgun (WGS) entry which is preliminary data.</text>
</comment>
<organism evidence="2 3">
    <name type="scientific">Dendrobium nobile</name>
    <name type="common">Orchid</name>
    <dbReference type="NCBI Taxonomy" id="94219"/>
    <lineage>
        <taxon>Eukaryota</taxon>
        <taxon>Viridiplantae</taxon>
        <taxon>Streptophyta</taxon>
        <taxon>Embryophyta</taxon>
        <taxon>Tracheophyta</taxon>
        <taxon>Spermatophyta</taxon>
        <taxon>Magnoliopsida</taxon>
        <taxon>Liliopsida</taxon>
        <taxon>Asparagales</taxon>
        <taxon>Orchidaceae</taxon>
        <taxon>Epidendroideae</taxon>
        <taxon>Malaxideae</taxon>
        <taxon>Dendrobiinae</taxon>
        <taxon>Dendrobium</taxon>
    </lineage>
</organism>
<proteinExistence type="predicted"/>
<name>A0A8T3BGT9_DENNO</name>
<sequence>MSRANRGGQERGGVGVLLGSAERAKTREREPELPSAWGPGIRKKNERRGRRPGSLPIERGKERGNANALSRAGRTKKMGKANLLSAASGRFLGFLKRKRNPDRSARLDLLLNVIPKRGPACD</sequence>